<dbReference type="RefSeq" id="WP_379658605.1">
    <property type="nucleotide sequence ID" value="NZ_JBHTIV010000020.1"/>
</dbReference>
<protein>
    <recommendedName>
        <fullName evidence="3">Antitoxin SocA-like Panacea domain-containing protein</fullName>
    </recommendedName>
</protein>
<gene>
    <name evidence="1" type="ORF">ACFQ0R_11895</name>
</gene>
<evidence type="ECO:0000313" key="1">
    <source>
        <dbReference type="EMBL" id="MFD0933301.1"/>
    </source>
</evidence>
<keyword evidence="2" id="KW-1185">Reference proteome</keyword>
<comment type="caution">
    <text evidence="1">The sequence shown here is derived from an EMBL/GenBank/DDBJ whole genome shotgun (WGS) entry which is preliminary data.</text>
</comment>
<evidence type="ECO:0008006" key="3">
    <source>
        <dbReference type="Google" id="ProtNLM"/>
    </source>
</evidence>
<organism evidence="1 2">
    <name type="scientific">Psychroflexus salinarum</name>
    <dbReference type="NCBI Taxonomy" id="546024"/>
    <lineage>
        <taxon>Bacteria</taxon>
        <taxon>Pseudomonadati</taxon>
        <taxon>Bacteroidota</taxon>
        <taxon>Flavobacteriia</taxon>
        <taxon>Flavobacteriales</taxon>
        <taxon>Flavobacteriaceae</taxon>
        <taxon>Psychroflexus</taxon>
    </lineage>
</organism>
<dbReference type="Proteomes" id="UP001597049">
    <property type="component" value="Unassembled WGS sequence"/>
</dbReference>
<dbReference type="EMBL" id="JBHTIV010000020">
    <property type="protein sequence ID" value="MFD0933301.1"/>
    <property type="molecule type" value="Genomic_DNA"/>
</dbReference>
<reference evidence="2" key="1">
    <citation type="journal article" date="2019" name="Int. J. Syst. Evol. Microbiol.">
        <title>The Global Catalogue of Microorganisms (GCM) 10K type strain sequencing project: providing services to taxonomists for standard genome sequencing and annotation.</title>
        <authorList>
            <consortium name="The Broad Institute Genomics Platform"/>
            <consortium name="The Broad Institute Genome Sequencing Center for Infectious Disease"/>
            <person name="Wu L."/>
            <person name="Ma J."/>
        </authorList>
    </citation>
    <scope>NUCLEOTIDE SEQUENCE [LARGE SCALE GENOMIC DNA]</scope>
    <source>
        <strain evidence="2">CCUG 56752</strain>
    </source>
</reference>
<name>A0ABW3GRW9_9FLAO</name>
<evidence type="ECO:0000313" key="2">
    <source>
        <dbReference type="Proteomes" id="UP001597049"/>
    </source>
</evidence>
<proteinExistence type="predicted"/>
<accession>A0ABW3GRW9</accession>
<sequence>MKLLLEIVVGYMYKVQKNQLDTSKYAKEFAAIRHGNYFQFFNEIEKEVDLIVTYENGQIKTNNKVKKNDVAFIALTKVGECLRDFYQRIFQTYGELKDPDMSDEDFQKAAYFELSIRMHSNDKRLPNEEIKFVDIIERLELTQSEKDTLHQGRKFINYIKRPWKMKNKWSDELERFNIAFELIKTKKLTII</sequence>